<accession>A0AAE0F728</accession>
<proteinExistence type="predicted"/>
<comment type="caution">
    <text evidence="3">The sequence shown here is derived from an EMBL/GenBank/DDBJ whole genome shotgun (WGS) entry which is preliminary data.</text>
</comment>
<keyword evidence="4" id="KW-1185">Reference proteome</keyword>
<reference evidence="3 4" key="1">
    <citation type="journal article" date="2015" name="Genome Biol. Evol.">
        <title>Comparative Genomics of a Bacterivorous Green Alga Reveals Evolutionary Causalities and Consequences of Phago-Mixotrophic Mode of Nutrition.</title>
        <authorList>
            <person name="Burns J.A."/>
            <person name="Paasch A."/>
            <person name="Narechania A."/>
            <person name="Kim E."/>
        </authorList>
    </citation>
    <scope>NUCLEOTIDE SEQUENCE [LARGE SCALE GENOMIC DNA]</scope>
    <source>
        <strain evidence="3 4">PLY_AMNH</strain>
    </source>
</reference>
<name>A0AAE0F728_9CHLO</name>
<feature type="region of interest" description="Disordered" evidence="1">
    <location>
        <begin position="191"/>
        <end position="225"/>
    </location>
</feature>
<evidence type="ECO:0000256" key="1">
    <source>
        <dbReference type="SAM" id="MobiDB-lite"/>
    </source>
</evidence>
<evidence type="ECO:0000313" key="3">
    <source>
        <dbReference type="EMBL" id="KAK3254436.1"/>
    </source>
</evidence>
<keyword evidence="2" id="KW-1133">Transmembrane helix</keyword>
<feature type="non-terminal residue" evidence="3">
    <location>
        <position position="225"/>
    </location>
</feature>
<evidence type="ECO:0000313" key="4">
    <source>
        <dbReference type="Proteomes" id="UP001190700"/>
    </source>
</evidence>
<keyword evidence="2" id="KW-0812">Transmembrane</keyword>
<dbReference type="EMBL" id="LGRX02023586">
    <property type="protein sequence ID" value="KAK3254436.1"/>
    <property type="molecule type" value="Genomic_DNA"/>
</dbReference>
<sequence length="225" mass="23869">MAPRQAVCCRPEAKPSQAPRQPGPLASSGGKTGRAPATQYADISSETTLASGLASGLLTSSRKAKLASTAAQLLAHPRKAKLARLWAGWPAGVQGGKTGERQGSVRLAGVFRLAKLASAAAFLVLPLYSGGLLTFFAIVTDMVSGRHLRRSSCYCNKQAGYPAPAFKSFAAFRRIKKYTWLRIRVHHNQRTRAGKVSSNPGGCHPPAPTVHDDTATGHFQGSPLR</sequence>
<feature type="transmembrane region" description="Helical" evidence="2">
    <location>
        <begin position="116"/>
        <end position="140"/>
    </location>
</feature>
<feature type="region of interest" description="Disordered" evidence="1">
    <location>
        <begin position="1"/>
        <end position="36"/>
    </location>
</feature>
<gene>
    <name evidence="3" type="ORF">CYMTET_36348</name>
</gene>
<dbReference type="AlphaFoldDB" id="A0AAE0F728"/>
<protein>
    <submittedName>
        <fullName evidence="3">Uncharacterized protein</fullName>
    </submittedName>
</protein>
<keyword evidence="2" id="KW-0472">Membrane</keyword>
<dbReference type="Proteomes" id="UP001190700">
    <property type="component" value="Unassembled WGS sequence"/>
</dbReference>
<evidence type="ECO:0000256" key="2">
    <source>
        <dbReference type="SAM" id="Phobius"/>
    </source>
</evidence>
<organism evidence="3 4">
    <name type="scientific">Cymbomonas tetramitiformis</name>
    <dbReference type="NCBI Taxonomy" id="36881"/>
    <lineage>
        <taxon>Eukaryota</taxon>
        <taxon>Viridiplantae</taxon>
        <taxon>Chlorophyta</taxon>
        <taxon>Pyramimonadophyceae</taxon>
        <taxon>Pyramimonadales</taxon>
        <taxon>Pyramimonadaceae</taxon>
        <taxon>Cymbomonas</taxon>
    </lineage>
</organism>